<dbReference type="SUPFAM" id="SSF53041">
    <property type="entry name" value="Resolvase-like"/>
    <property type="match status" value="1"/>
</dbReference>
<evidence type="ECO:0000256" key="3">
    <source>
        <dbReference type="ARBA" id="ARBA00023172"/>
    </source>
</evidence>
<dbReference type="GO" id="GO:0006355">
    <property type="term" value="P:regulation of DNA-templated transcription"/>
    <property type="evidence" value="ECO:0007669"/>
    <property type="project" value="InterPro"/>
</dbReference>
<dbReference type="InterPro" id="IPR051491">
    <property type="entry name" value="Recombinase/Transposase-rel"/>
</dbReference>
<dbReference type="Pfam" id="PF00376">
    <property type="entry name" value="MerR"/>
    <property type="match status" value="1"/>
</dbReference>
<sequence>MYLSIKEAAEFLGVAESTLRRWEKEGKLEPERTKGGHRRYSKEKLIALKDKKQNKKLTIGYCRVSSSDQKEDLKKQVENVSNYCIANGYQFRIIEDLGSGLNYKKKGLKELLALIENREIDRIVIYYKDRLIRFGYEMLEDICKLNGVEIEIINHSEDKTYEEELVEDVLSIITVFSSKLYGSRSHKTREITETNKQLFN</sequence>
<dbReference type="Gene3D" id="1.10.287.2170">
    <property type="match status" value="1"/>
</dbReference>
<feature type="active site" description="O-(5'-phospho-DNA)-serine intermediate" evidence="4 5">
    <location>
        <position position="65"/>
    </location>
</feature>
<evidence type="ECO:0000313" key="8">
    <source>
        <dbReference type="EMBL" id="RQD74777.1"/>
    </source>
</evidence>
<dbReference type="EMBL" id="QZAA01000186">
    <property type="protein sequence ID" value="RQD74777.1"/>
    <property type="molecule type" value="Genomic_DNA"/>
</dbReference>
<protein>
    <submittedName>
        <fullName evidence="8">IS607 family transposase</fullName>
    </submittedName>
</protein>
<proteinExistence type="predicted"/>
<dbReference type="InterPro" id="IPR006118">
    <property type="entry name" value="Recombinase_CS"/>
</dbReference>
<evidence type="ECO:0000256" key="5">
    <source>
        <dbReference type="PROSITE-ProRule" id="PRU10137"/>
    </source>
</evidence>
<dbReference type="GO" id="GO:0000150">
    <property type="term" value="F:DNA strand exchange activity"/>
    <property type="evidence" value="ECO:0007669"/>
    <property type="project" value="InterPro"/>
</dbReference>
<dbReference type="InterPro" id="IPR048046">
    <property type="entry name" value="Transpos_IS607"/>
</dbReference>
<dbReference type="PANTHER" id="PTHR36172">
    <property type="match status" value="1"/>
</dbReference>
<keyword evidence="2" id="KW-0238">DNA-binding</keyword>
<evidence type="ECO:0000256" key="4">
    <source>
        <dbReference type="PIRSR" id="PIRSR606118-50"/>
    </source>
</evidence>
<name>A0A424YCK5_9FIRM</name>
<dbReference type="SUPFAM" id="SSF46955">
    <property type="entry name" value="Putative DNA-binding domain"/>
    <property type="match status" value="1"/>
</dbReference>
<dbReference type="InterPro" id="IPR010093">
    <property type="entry name" value="SinI_DNA-bd"/>
</dbReference>
<dbReference type="SMART" id="SM00857">
    <property type="entry name" value="Resolvase"/>
    <property type="match status" value="1"/>
</dbReference>
<dbReference type="GO" id="GO:0015074">
    <property type="term" value="P:DNA integration"/>
    <property type="evidence" value="ECO:0007669"/>
    <property type="project" value="UniProtKB-KW"/>
</dbReference>
<dbReference type="PANTHER" id="PTHR36172:SF1">
    <property type="entry name" value="RESOLVASE-RELATED"/>
    <property type="match status" value="1"/>
</dbReference>
<dbReference type="CDD" id="cd03769">
    <property type="entry name" value="SR_IS607_transposase_like"/>
    <property type="match status" value="1"/>
</dbReference>
<dbReference type="NCBIfam" id="NF033518">
    <property type="entry name" value="transpos_IS607"/>
    <property type="match status" value="1"/>
</dbReference>
<dbReference type="CDD" id="cd04762">
    <property type="entry name" value="HTH_MerR-trunc"/>
    <property type="match status" value="1"/>
</dbReference>
<evidence type="ECO:0000259" key="6">
    <source>
        <dbReference type="PROSITE" id="PS50937"/>
    </source>
</evidence>
<dbReference type="Pfam" id="PF00239">
    <property type="entry name" value="Resolvase"/>
    <property type="match status" value="1"/>
</dbReference>
<organism evidence="8 9">
    <name type="scientific">Candidatus Syntrophonatronum acetioxidans</name>
    <dbReference type="NCBI Taxonomy" id="1795816"/>
    <lineage>
        <taxon>Bacteria</taxon>
        <taxon>Bacillati</taxon>
        <taxon>Bacillota</taxon>
        <taxon>Clostridia</taxon>
        <taxon>Eubacteriales</taxon>
        <taxon>Syntrophomonadaceae</taxon>
        <taxon>Candidatus Syntrophonatronum</taxon>
    </lineage>
</organism>
<dbReference type="InterPro" id="IPR036162">
    <property type="entry name" value="Resolvase-like_N_sf"/>
</dbReference>
<dbReference type="InterPro" id="IPR009061">
    <property type="entry name" value="DNA-bd_dom_put_sf"/>
</dbReference>
<comment type="caution">
    <text evidence="8">The sequence shown here is derived from an EMBL/GenBank/DDBJ whole genome shotgun (WGS) entry which is preliminary data.</text>
</comment>
<dbReference type="GO" id="GO:0003677">
    <property type="term" value="F:DNA binding"/>
    <property type="evidence" value="ECO:0007669"/>
    <property type="project" value="UniProtKB-KW"/>
</dbReference>
<dbReference type="Proteomes" id="UP000285138">
    <property type="component" value="Unassembled WGS sequence"/>
</dbReference>
<evidence type="ECO:0000313" key="9">
    <source>
        <dbReference type="Proteomes" id="UP000285138"/>
    </source>
</evidence>
<feature type="domain" description="Resolvase/invertase-type recombinase catalytic" evidence="7">
    <location>
        <begin position="57"/>
        <end position="199"/>
    </location>
</feature>
<dbReference type="InterPro" id="IPR041718">
    <property type="entry name" value="IS607_transposase-like"/>
</dbReference>
<dbReference type="PROSITE" id="PS50937">
    <property type="entry name" value="HTH_MERR_2"/>
    <property type="match status" value="1"/>
</dbReference>
<accession>A0A424YCK5</accession>
<feature type="domain" description="HTH merR-type" evidence="6">
    <location>
        <begin position="1"/>
        <end position="49"/>
    </location>
</feature>
<dbReference type="FunFam" id="3.40.50.1390:FF:000002">
    <property type="entry name" value="ORF1 in transposon ISC1904"/>
    <property type="match status" value="1"/>
</dbReference>
<keyword evidence="1" id="KW-0229">DNA integration</keyword>
<evidence type="ECO:0000259" key="7">
    <source>
        <dbReference type="PROSITE" id="PS51736"/>
    </source>
</evidence>
<evidence type="ECO:0000256" key="2">
    <source>
        <dbReference type="ARBA" id="ARBA00023125"/>
    </source>
</evidence>
<dbReference type="SMART" id="SM00422">
    <property type="entry name" value="HTH_MERR"/>
    <property type="match status" value="1"/>
</dbReference>
<dbReference type="NCBIfam" id="TIGR01764">
    <property type="entry name" value="excise"/>
    <property type="match status" value="1"/>
</dbReference>
<evidence type="ECO:0000256" key="1">
    <source>
        <dbReference type="ARBA" id="ARBA00022908"/>
    </source>
</evidence>
<gene>
    <name evidence="8" type="ORF">D5R97_07180</name>
</gene>
<dbReference type="Gene3D" id="3.40.50.1390">
    <property type="entry name" value="Resolvase, N-terminal catalytic domain"/>
    <property type="match status" value="1"/>
</dbReference>
<dbReference type="Gene3D" id="1.10.1660.10">
    <property type="match status" value="1"/>
</dbReference>
<dbReference type="InterPro" id="IPR000551">
    <property type="entry name" value="MerR-type_HTH_dom"/>
</dbReference>
<dbReference type="PROSITE" id="PS51736">
    <property type="entry name" value="RECOMBINASES_3"/>
    <property type="match status" value="1"/>
</dbReference>
<dbReference type="PROSITE" id="PS00397">
    <property type="entry name" value="RECOMBINASES_1"/>
    <property type="match status" value="1"/>
</dbReference>
<dbReference type="InterPro" id="IPR006119">
    <property type="entry name" value="Resolv_N"/>
</dbReference>
<reference evidence="8 9" key="1">
    <citation type="submission" date="2018-08" db="EMBL/GenBank/DDBJ databases">
        <title>The metabolism and importance of syntrophic acetate oxidation coupled to methane or sulfide production in haloalkaline environments.</title>
        <authorList>
            <person name="Timmers P.H.A."/>
            <person name="Vavourakis C.D."/>
            <person name="Sorokin D.Y."/>
            <person name="Sinninghe Damste J.S."/>
            <person name="Muyzer G."/>
            <person name="Stams A.J.M."/>
            <person name="Plugge C.M."/>
        </authorList>
    </citation>
    <scope>NUCLEOTIDE SEQUENCE [LARGE SCALE GENOMIC DNA]</scope>
    <source>
        <strain evidence="8">MSAO_Bac1</strain>
    </source>
</reference>
<keyword evidence="3" id="KW-0233">DNA recombination</keyword>
<dbReference type="AlphaFoldDB" id="A0A424YCK5"/>